<sequence length="67" mass="7638">MLIRQHSNLLKPRKRTQTLAIFTTFAFCWVCLLALFMSSNSTATTLPAFNHSSPNFKPPIHIYTTNP</sequence>
<protein>
    <submittedName>
        <fullName evidence="1">Uncharacterized protein</fullName>
    </submittedName>
</protein>
<reference evidence="1 2" key="2">
    <citation type="journal article" date="2022" name="Mol. Ecol. Resour.">
        <title>The genomes of chicory, endive, great burdock and yacon provide insights into Asteraceae paleo-polyploidization history and plant inulin production.</title>
        <authorList>
            <person name="Fan W."/>
            <person name="Wang S."/>
            <person name="Wang H."/>
            <person name="Wang A."/>
            <person name="Jiang F."/>
            <person name="Liu H."/>
            <person name="Zhao H."/>
            <person name="Xu D."/>
            <person name="Zhang Y."/>
        </authorList>
    </citation>
    <scope>NUCLEOTIDE SEQUENCE [LARGE SCALE GENOMIC DNA]</scope>
    <source>
        <strain evidence="2">cv. Niubang</strain>
    </source>
</reference>
<name>A0ACB9FCZ7_ARCLA</name>
<evidence type="ECO:0000313" key="1">
    <source>
        <dbReference type="EMBL" id="KAI3768979.1"/>
    </source>
</evidence>
<gene>
    <name evidence="1" type="ORF">L6452_00075</name>
</gene>
<dbReference type="EMBL" id="CM042047">
    <property type="protein sequence ID" value="KAI3768979.1"/>
    <property type="molecule type" value="Genomic_DNA"/>
</dbReference>
<keyword evidence="2" id="KW-1185">Reference proteome</keyword>
<evidence type="ECO:0000313" key="2">
    <source>
        <dbReference type="Proteomes" id="UP001055879"/>
    </source>
</evidence>
<dbReference type="Proteomes" id="UP001055879">
    <property type="component" value="Linkage Group LG01"/>
</dbReference>
<proteinExistence type="predicted"/>
<accession>A0ACB9FCZ7</accession>
<organism evidence="1 2">
    <name type="scientific">Arctium lappa</name>
    <name type="common">Greater burdock</name>
    <name type="synonym">Lappa major</name>
    <dbReference type="NCBI Taxonomy" id="4217"/>
    <lineage>
        <taxon>Eukaryota</taxon>
        <taxon>Viridiplantae</taxon>
        <taxon>Streptophyta</taxon>
        <taxon>Embryophyta</taxon>
        <taxon>Tracheophyta</taxon>
        <taxon>Spermatophyta</taxon>
        <taxon>Magnoliopsida</taxon>
        <taxon>eudicotyledons</taxon>
        <taxon>Gunneridae</taxon>
        <taxon>Pentapetalae</taxon>
        <taxon>asterids</taxon>
        <taxon>campanulids</taxon>
        <taxon>Asterales</taxon>
        <taxon>Asteraceae</taxon>
        <taxon>Carduoideae</taxon>
        <taxon>Cardueae</taxon>
        <taxon>Arctiinae</taxon>
        <taxon>Arctium</taxon>
    </lineage>
</organism>
<reference evidence="2" key="1">
    <citation type="journal article" date="2022" name="Mol. Ecol. Resour.">
        <title>The genomes of chicory, endive, great burdock and yacon provide insights into Asteraceae palaeo-polyploidization history and plant inulin production.</title>
        <authorList>
            <person name="Fan W."/>
            <person name="Wang S."/>
            <person name="Wang H."/>
            <person name="Wang A."/>
            <person name="Jiang F."/>
            <person name="Liu H."/>
            <person name="Zhao H."/>
            <person name="Xu D."/>
            <person name="Zhang Y."/>
        </authorList>
    </citation>
    <scope>NUCLEOTIDE SEQUENCE [LARGE SCALE GENOMIC DNA]</scope>
    <source>
        <strain evidence="2">cv. Niubang</strain>
    </source>
</reference>
<comment type="caution">
    <text evidence="1">The sequence shown here is derived from an EMBL/GenBank/DDBJ whole genome shotgun (WGS) entry which is preliminary data.</text>
</comment>